<dbReference type="InterPro" id="IPR009081">
    <property type="entry name" value="PP-bd_ACP"/>
</dbReference>
<gene>
    <name evidence="7" type="ORF">GQ61_01170</name>
</gene>
<dbReference type="InterPro" id="IPR002123">
    <property type="entry name" value="Plipid/glycerol_acylTrfase"/>
</dbReference>
<dbReference type="InterPro" id="IPR000873">
    <property type="entry name" value="AMP-dep_synth/lig_dom"/>
</dbReference>
<dbReference type="GO" id="GO:0071766">
    <property type="term" value="P:Actinobacterium-type cell wall biogenesis"/>
    <property type="evidence" value="ECO:0007669"/>
    <property type="project" value="UniProtKB-ARBA"/>
</dbReference>
<keyword evidence="3" id="KW-0276">Fatty acid metabolism</keyword>
<protein>
    <recommendedName>
        <fullName evidence="6">Carrier domain-containing protein</fullName>
    </recommendedName>
</protein>
<dbReference type="KEGG" id="naf:GQ61_01170"/>
<dbReference type="InterPro" id="IPR036736">
    <property type="entry name" value="ACP-like_sf"/>
</dbReference>
<evidence type="ECO:0000256" key="3">
    <source>
        <dbReference type="ARBA" id="ARBA00022832"/>
    </source>
</evidence>
<dbReference type="Pfam" id="PF23024">
    <property type="entry name" value="AMP-dom_DIP2-like"/>
    <property type="match status" value="1"/>
</dbReference>
<evidence type="ECO:0000256" key="1">
    <source>
        <dbReference type="ARBA" id="ARBA00006432"/>
    </source>
</evidence>
<dbReference type="GO" id="GO:0005886">
    <property type="term" value="C:plasma membrane"/>
    <property type="evidence" value="ECO:0007669"/>
    <property type="project" value="TreeGrafter"/>
</dbReference>
<dbReference type="GO" id="GO:0016746">
    <property type="term" value="F:acyltransferase activity"/>
    <property type="evidence" value="ECO:0007669"/>
    <property type="project" value="InterPro"/>
</dbReference>
<evidence type="ECO:0000259" key="6">
    <source>
        <dbReference type="PROSITE" id="PS50075"/>
    </source>
</evidence>
<dbReference type="GO" id="GO:0070566">
    <property type="term" value="F:adenylyltransferase activity"/>
    <property type="evidence" value="ECO:0007669"/>
    <property type="project" value="TreeGrafter"/>
</dbReference>
<dbReference type="PROSITE" id="PS00455">
    <property type="entry name" value="AMP_BINDING"/>
    <property type="match status" value="1"/>
</dbReference>
<dbReference type="Gene3D" id="1.10.1200.10">
    <property type="entry name" value="ACP-like"/>
    <property type="match status" value="1"/>
</dbReference>
<feature type="transmembrane region" description="Helical" evidence="5">
    <location>
        <begin position="767"/>
        <end position="785"/>
    </location>
</feature>
<dbReference type="FunFam" id="3.40.50.12780:FF:000013">
    <property type="entry name" value="Long-chain-fatty-acid--AMP ligase FadD32"/>
    <property type="match status" value="1"/>
</dbReference>
<evidence type="ECO:0000256" key="5">
    <source>
        <dbReference type="SAM" id="Phobius"/>
    </source>
</evidence>
<dbReference type="SUPFAM" id="SSF56801">
    <property type="entry name" value="Acetyl-CoA synthetase-like"/>
    <property type="match status" value="1"/>
</dbReference>
<dbReference type="GO" id="GO:0006633">
    <property type="term" value="P:fatty acid biosynthetic process"/>
    <property type="evidence" value="ECO:0007669"/>
    <property type="project" value="TreeGrafter"/>
</dbReference>
<dbReference type="PROSITE" id="PS50075">
    <property type="entry name" value="CARRIER"/>
    <property type="match status" value="1"/>
</dbReference>
<dbReference type="InterPro" id="IPR042099">
    <property type="entry name" value="ANL_N_sf"/>
</dbReference>
<dbReference type="PANTHER" id="PTHR22754:SF32">
    <property type="entry name" value="DISCO-INTERACTING PROTEIN 2"/>
    <property type="match status" value="1"/>
</dbReference>
<comment type="similarity">
    <text evidence="1">Belongs to the ATP-dependent AMP-binding enzyme family.</text>
</comment>
<keyword evidence="4" id="KW-0443">Lipid metabolism</keyword>
<name>A0A1W6N2S8_9PROT</name>
<dbReference type="GO" id="GO:0016874">
    <property type="term" value="F:ligase activity"/>
    <property type="evidence" value="ECO:0007669"/>
    <property type="project" value="UniProtKB-KW"/>
</dbReference>
<dbReference type="EMBL" id="CP008743">
    <property type="protein sequence ID" value="ARN84180.1"/>
    <property type="molecule type" value="Genomic_DNA"/>
</dbReference>
<dbReference type="AlphaFoldDB" id="A0A1W6N2S8"/>
<dbReference type="OrthoDB" id="9803968at2"/>
<dbReference type="SMART" id="SM00563">
    <property type="entry name" value="PlsC"/>
    <property type="match status" value="1"/>
</dbReference>
<dbReference type="InterPro" id="IPR045851">
    <property type="entry name" value="AMP-bd_C_sf"/>
</dbReference>
<organism evidence="7 8">
    <name type="scientific">Candidatus Nucleicultrix amoebiphila FS5</name>
    <dbReference type="NCBI Taxonomy" id="1414854"/>
    <lineage>
        <taxon>Bacteria</taxon>
        <taxon>Pseudomonadati</taxon>
        <taxon>Pseudomonadota</taxon>
        <taxon>Alphaproteobacteria</taxon>
        <taxon>Holosporales</taxon>
        <taxon>Candidatus Nucleicultricaceae</taxon>
        <taxon>Candidatus Nucleicultrix</taxon>
    </lineage>
</organism>
<dbReference type="Pfam" id="PF00550">
    <property type="entry name" value="PP-binding"/>
    <property type="match status" value="1"/>
</dbReference>
<dbReference type="CDD" id="cd07989">
    <property type="entry name" value="LPLAT_AGPAT-like"/>
    <property type="match status" value="1"/>
</dbReference>
<dbReference type="RefSeq" id="WP_085783544.1">
    <property type="nucleotide sequence ID" value="NZ_CP008743.1"/>
</dbReference>
<dbReference type="InterPro" id="IPR020845">
    <property type="entry name" value="AMP-binding_CS"/>
</dbReference>
<evidence type="ECO:0000313" key="8">
    <source>
        <dbReference type="Proteomes" id="UP000237351"/>
    </source>
</evidence>
<evidence type="ECO:0000256" key="2">
    <source>
        <dbReference type="ARBA" id="ARBA00022598"/>
    </source>
</evidence>
<evidence type="ECO:0000256" key="4">
    <source>
        <dbReference type="ARBA" id="ARBA00023098"/>
    </source>
</evidence>
<keyword evidence="5" id="KW-1133">Transmembrane helix</keyword>
<dbReference type="Proteomes" id="UP000237351">
    <property type="component" value="Chromosome"/>
</dbReference>
<dbReference type="PANTHER" id="PTHR22754">
    <property type="entry name" value="DISCO-INTERACTING PROTEIN 2 DIP2 -RELATED"/>
    <property type="match status" value="1"/>
</dbReference>
<dbReference type="SUPFAM" id="SSF47336">
    <property type="entry name" value="ACP-like"/>
    <property type="match status" value="1"/>
</dbReference>
<evidence type="ECO:0000313" key="7">
    <source>
        <dbReference type="EMBL" id="ARN84180.1"/>
    </source>
</evidence>
<feature type="transmembrane region" description="Helical" evidence="5">
    <location>
        <begin position="698"/>
        <end position="725"/>
    </location>
</feature>
<keyword evidence="5" id="KW-0812">Transmembrane</keyword>
<reference evidence="7 8" key="1">
    <citation type="submission" date="2014-06" db="EMBL/GenBank/DDBJ databases">
        <title>The genome of the endonuclear symbiont Nucleicultrix amoebiphila.</title>
        <authorList>
            <person name="Schulz F."/>
            <person name="Horn M."/>
        </authorList>
    </citation>
    <scope>NUCLEOTIDE SEQUENCE [LARGE SCALE GENOMIC DNA]</scope>
    <source>
        <strain evidence="7 8">FS5</strain>
    </source>
</reference>
<keyword evidence="2" id="KW-0436">Ligase</keyword>
<sequence length="928" mass="104353">MKQGYQDQQSRLIRLTEEYLKEIGVHRPILEITLQSKLERDLGIDSLGRVELFHRIEEEFKGHLPEKFLGEIECLEDILRILAEQKIIASQNRPSNKIKKIINRKEHHFDSDTLIGNLRKYALDHPDRPHIYLLNEHGEELVITYGALYEDSQKVARGLISKGLKRGQTVAIMLPTSEDFFPAFLGIQLAGGIPVPIYPPFRASKIEEYIKREAKILSNAEVQFLITFEQTKGISKILQSFIPSLKGVFTVDSLKKKTSPYSNNHVLSSDPAMIQYTSGSTGDPKGVLLTHGNIIANLKSAQEVISLKPSDVIVSWLPLYHDMGLIGSWLGSLYFGAPLVLMSPLTFLNRPDRWLWAIHVYRGTLSAAPNFAYELCLKKIKDEDIAGLDLSCWRLALNGAESVQASTLDRFYKRFKSCGLKQETLYPVYGLAESTVALTFPPLGHKPKIDIIDREIFEKQGKAMPSKKNSGVTRIVSCGKPIPHHSVKIVDEKGRELPERKVGTLWFKGPSSMQEYYHNPVATKNISHNSWLDSGDLAYKVDDEIYPVARKKDVIIKAGHNLYPQDIEAATELVSGVRKGCSCAFGVSNPEQGTERLVIVAETNSKEKFERDRIVQNITARISDVLGFPPDEVLLTNPGTIPKTSSGKLQRSACKAAYLRNELKRARIPLWIQIVKLSVFSFLLKLGKGAKESMKAIYTLYVFCVLLIIVGPFIISIACVSNNLAPKLGKLWSKIILLLCGMFYRVRGHQYLTKCHPTIFVANHASYIDAIVLTAVLPAGTIMIAKEELLHFAPLKWLLTKLGHVSIHRQEFKQSVRDYHKIEDILKFGHSVLIFAEGTFTFAQGIRPFKMGAFQLSVDKKVALCPVSLKGTRQVLRDESYFLTPHMIEIYAHPPIIPTTKGWRAALKLKNIVRQIIGESSGEPLLRH</sequence>
<feature type="transmembrane region" description="Helical" evidence="5">
    <location>
        <begin position="668"/>
        <end position="686"/>
    </location>
</feature>
<dbReference type="SUPFAM" id="SSF69593">
    <property type="entry name" value="Glycerol-3-phosphate (1)-acyltransferase"/>
    <property type="match status" value="1"/>
</dbReference>
<keyword evidence="8" id="KW-1185">Reference proteome</keyword>
<feature type="domain" description="Carrier" evidence="6">
    <location>
        <begin position="6"/>
        <end position="86"/>
    </location>
</feature>
<dbReference type="InterPro" id="IPR025110">
    <property type="entry name" value="AMP-bd_C"/>
</dbReference>
<dbReference type="Pfam" id="PF01553">
    <property type="entry name" value="Acyltransferase"/>
    <property type="match status" value="1"/>
</dbReference>
<dbReference type="Pfam" id="PF00501">
    <property type="entry name" value="AMP-binding"/>
    <property type="match status" value="1"/>
</dbReference>
<dbReference type="Gene3D" id="3.30.300.30">
    <property type="match status" value="1"/>
</dbReference>
<dbReference type="InterPro" id="IPR040097">
    <property type="entry name" value="FAAL/FAAC"/>
</dbReference>
<accession>A0A1W6N2S8</accession>
<keyword evidence="5" id="KW-0472">Membrane</keyword>
<dbReference type="STRING" id="1414854.GQ61_01170"/>
<dbReference type="CDD" id="cd05931">
    <property type="entry name" value="FAAL"/>
    <property type="match status" value="1"/>
</dbReference>
<feature type="transmembrane region" description="Helical" evidence="5">
    <location>
        <begin position="731"/>
        <end position="746"/>
    </location>
</feature>
<proteinExistence type="inferred from homology"/>
<dbReference type="Gene3D" id="3.40.50.12780">
    <property type="entry name" value="N-terminal domain of ligase-like"/>
    <property type="match status" value="1"/>
</dbReference>